<gene>
    <name evidence="1" type="ORF">AVEN_186211_1</name>
</gene>
<evidence type="ECO:0000313" key="2">
    <source>
        <dbReference type="Proteomes" id="UP000499080"/>
    </source>
</evidence>
<organism evidence="1 2">
    <name type="scientific">Araneus ventricosus</name>
    <name type="common">Orbweaver spider</name>
    <name type="synonym">Epeira ventricosa</name>
    <dbReference type="NCBI Taxonomy" id="182803"/>
    <lineage>
        <taxon>Eukaryota</taxon>
        <taxon>Metazoa</taxon>
        <taxon>Ecdysozoa</taxon>
        <taxon>Arthropoda</taxon>
        <taxon>Chelicerata</taxon>
        <taxon>Arachnida</taxon>
        <taxon>Araneae</taxon>
        <taxon>Araneomorphae</taxon>
        <taxon>Entelegynae</taxon>
        <taxon>Araneoidea</taxon>
        <taxon>Araneidae</taxon>
        <taxon>Araneus</taxon>
    </lineage>
</organism>
<proteinExistence type="predicted"/>
<name>A0A4Y2TGA5_ARAVE</name>
<dbReference type="AlphaFoldDB" id="A0A4Y2TGA5"/>
<dbReference type="EMBL" id="BGPR01027721">
    <property type="protein sequence ID" value="GBN98439.1"/>
    <property type="molecule type" value="Genomic_DNA"/>
</dbReference>
<accession>A0A4Y2TGA5</accession>
<protein>
    <submittedName>
        <fullName evidence="1">Uncharacterized protein</fullName>
    </submittedName>
</protein>
<keyword evidence="2" id="KW-1185">Reference proteome</keyword>
<comment type="caution">
    <text evidence="1">The sequence shown here is derived from an EMBL/GenBank/DDBJ whole genome shotgun (WGS) entry which is preliminary data.</text>
</comment>
<dbReference type="Proteomes" id="UP000499080">
    <property type="component" value="Unassembled WGS sequence"/>
</dbReference>
<reference evidence="1 2" key="1">
    <citation type="journal article" date="2019" name="Sci. Rep.">
        <title>Orb-weaving spider Araneus ventricosus genome elucidates the spidroin gene catalogue.</title>
        <authorList>
            <person name="Kono N."/>
            <person name="Nakamura H."/>
            <person name="Ohtoshi R."/>
            <person name="Moran D.A.P."/>
            <person name="Shinohara A."/>
            <person name="Yoshida Y."/>
            <person name="Fujiwara M."/>
            <person name="Mori M."/>
            <person name="Tomita M."/>
            <person name="Arakawa K."/>
        </authorList>
    </citation>
    <scope>NUCLEOTIDE SEQUENCE [LARGE SCALE GENOMIC DNA]</scope>
</reference>
<evidence type="ECO:0000313" key="1">
    <source>
        <dbReference type="EMBL" id="GBN98439.1"/>
    </source>
</evidence>
<sequence>MEGDARQAIIDDISRDHKLSHEIEIAEISPVVDVRGLPEGSWGGQMEAPETCIAYGPLEGLIRPCSMKSTYLQNPGAKFSLLPKVLPRSFKVALTYRRNRTSPLPRALDSCIWLATLTNDRQTH</sequence>